<evidence type="ECO:0000313" key="1">
    <source>
        <dbReference type="EMBL" id="VDM78288.1"/>
    </source>
</evidence>
<gene>
    <name evidence="1" type="ORF">SVUK_LOCUS13286</name>
</gene>
<proteinExistence type="predicted"/>
<feature type="non-terminal residue" evidence="1">
    <location>
        <position position="101"/>
    </location>
</feature>
<dbReference type="Proteomes" id="UP000270094">
    <property type="component" value="Unassembled WGS sequence"/>
</dbReference>
<reference evidence="1 2" key="1">
    <citation type="submission" date="2018-11" db="EMBL/GenBank/DDBJ databases">
        <authorList>
            <consortium name="Pathogen Informatics"/>
        </authorList>
    </citation>
    <scope>NUCLEOTIDE SEQUENCE [LARGE SCALE GENOMIC DNA]</scope>
</reference>
<dbReference type="InterPro" id="IPR036397">
    <property type="entry name" value="RNaseH_sf"/>
</dbReference>
<dbReference type="Gene3D" id="3.30.420.10">
    <property type="entry name" value="Ribonuclease H-like superfamily/Ribonuclease H"/>
    <property type="match status" value="1"/>
</dbReference>
<protein>
    <submittedName>
        <fullName evidence="1">Uncharacterized protein</fullName>
    </submittedName>
</protein>
<sequence length="101" mass="11709">MPNLPPQRVVRSRPFLKIGLDYLGPLYHKNIYHEKANIWICLITCMTTRAVHLELVFNNSTQEGGFYERLVRIFKSAYRKTVGCNVLSLQQLQTLVTEIEA</sequence>
<name>A0A3P7LGH8_STRVU</name>
<dbReference type="OrthoDB" id="5869543at2759"/>
<accession>A0A3P7LGH8</accession>
<dbReference type="GO" id="GO:0003676">
    <property type="term" value="F:nucleic acid binding"/>
    <property type="evidence" value="ECO:0007669"/>
    <property type="project" value="InterPro"/>
</dbReference>
<dbReference type="EMBL" id="UYYB01101486">
    <property type="protein sequence ID" value="VDM78288.1"/>
    <property type="molecule type" value="Genomic_DNA"/>
</dbReference>
<organism evidence="1 2">
    <name type="scientific">Strongylus vulgaris</name>
    <name type="common">Blood worm</name>
    <dbReference type="NCBI Taxonomy" id="40348"/>
    <lineage>
        <taxon>Eukaryota</taxon>
        <taxon>Metazoa</taxon>
        <taxon>Ecdysozoa</taxon>
        <taxon>Nematoda</taxon>
        <taxon>Chromadorea</taxon>
        <taxon>Rhabditida</taxon>
        <taxon>Rhabditina</taxon>
        <taxon>Rhabditomorpha</taxon>
        <taxon>Strongyloidea</taxon>
        <taxon>Strongylidae</taxon>
        <taxon>Strongylus</taxon>
    </lineage>
</organism>
<evidence type="ECO:0000313" key="2">
    <source>
        <dbReference type="Proteomes" id="UP000270094"/>
    </source>
</evidence>
<keyword evidence="2" id="KW-1185">Reference proteome</keyword>
<dbReference type="AlphaFoldDB" id="A0A3P7LGH8"/>